<sequence length="229" mass="25852">MFSRSMMLLTILFSLLLGISYGLPISLLTDGGLDLISDYQDTYNGPYSLDYKASLISNTGLRTSWPFDRYGPLVTNDLLLNSALWDSDLLSRPAEFLYSGVYPRGVDVTRAAVLSSDLLARPFDYLYRATYPKTVDFAKENYVKDSLLGGTEVGVRDSIAVRPGFVRSPYSRYYTTLSPFFRSTGLRQLDGYYYPYSADYNYRQLASLGVGYPRPASLRWGGDQTILRR</sequence>
<accession>A0A087T4T8</accession>
<keyword evidence="1" id="KW-0732">Signal</keyword>
<feature type="signal peptide" evidence="1">
    <location>
        <begin position="1"/>
        <end position="22"/>
    </location>
</feature>
<dbReference type="AlphaFoldDB" id="A0A087T4T8"/>
<evidence type="ECO:0000256" key="1">
    <source>
        <dbReference type="SAM" id="SignalP"/>
    </source>
</evidence>
<protein>
    <submittedName>
        <fullName evidence="2">Uncharacterized protein</fullName>
    </submittedName>
</protein>
<evidence type="ECO:0000313" key="2">
    <source>
        <dbReference type="EMBL" id="KFM60127.1"/>
    </source>
</evidence>
<name>A0A087T4T8_STEMI</name>
<feature type="chain" id="PRO_5001829307" evidence="1">
    <location>
        <begin position="23"/>
        <end position="229"/>
    </location>
</feature>
<dbReference type="Proteomes" id="UP000054359">
    <property type="component" value="Unassembled WGS sequence"/>
</dbReference>
<evidence type="ECO:0000313" key="3">
    <source>
        <dbReference type="Proteomes" id="UP000054359"/>
    </source>
</evidence>
<keyword evidence="3" id="KW-1185">Reference proteome</keyword>
<proteinExistence type="predicted"/>
<dbReference type="OrthoDB" id="6408339at2759"/>
<gene>
    <name evidence="2" type="ORF">X975_14716</name>
</gene>
<feature type="non-terminal residue" evidence="2">
    <location>
        <position position="229"/>
    </location>
</feature>
<organism evidence="2 3">
    <name type="scientific">Stegodyphus mimosarum</name>
    <name type="common">African social velvet spider</name>
    <dbReference type="NCBI Taxonomy" id="407821"/>
    <lineage>
        <taxon>Eukaryota</taxon>
        <taxon>Metazoa</taxon>
        <taxon>Ecdysozoa</taxon>
        <taxon>Arthropoda</taxon>
        <taxon>Chelicerata</taxon>
        <taxon>Arachnida</taxon>
        <taxon>Araneae</taxon>
        <taxon>Araneomorphae</taxon>
        <taxon>Entelegynae</taxon>
        <taxon>Eresoidea</taxon>
        <taxon>Eresidae</taxon>
        <taxon>Stegodyphus</taxon>
    </lineage>
</organism>
<dbReference type="EMBL" id="KK113398">
    <property type="protein sequence ID" value="KFM60127.1"/>
    <property type="molecule type" value="Genomic_DNA"/>
</dbReference>
<reference evidence="2 3" key="1">
    <citation type="submission" date="2013-11" db="EMBL/GenBank/DDBJ databases">
        <title>Genome sequencing of Stegodyphus mimosarum.</title>
        <authorList>
            <person name="Bechsgaard J."/>
        </authorList>
    </citation>
    <scope>NUCLEOTIDE SEQUENCE [LARGE SCALE GENOMIC DNA]</scope>
</reference>